<feature type="transmembrane region" description="Helical" evidence="1">
    <location>
        <begin position="140"/>
        <end position="157"/>
    </location>
</feature>
<dbReference type="SUPFAM" id="SSF48317">
    <property type="entry name" value="Acid phosphatase/Vanadium-dependent haloperoxidase"/>
    <property type="match status" value="1"/>
</dbReference>
<feature type="transmembrane region" description="Helical" evidence="1">
    <location>
        <begin position="192"/>
        <end position="212"/>
    </location>
</feature>
<proteinExistence type="predicted"/>
<dbReference type="Gene3D" id="1.20.144.10">
    <property type="entry name" value="Phosphatidic acid phosphatase type 2/haloperoxidase"/>
    <property type="match status" value="1"/>
</dbReference>
<feature type="transmembrane region" description="Helical" evidence="1">
    <location>
        <begin position="26"/>
        <end position="47"/>
    </location>
</feature>
<keyword evidence="1" id="KW-0812">Transmembrane</keyword>
<feature type="transmembrane region" description="Helical" evidence="1">
    <location>
        <begin position="106"/>
        <end position="128"/>
    </location>
</feature>
<dbReference type="InterPro" id="IPR000326">
    <property type="entry name" value="PAP2/HPO"/>
</dbReference>
<dbReference type="EMBL" id="JBBEGN010000002">
    <property type="protein sequence ID" value="MEJ2867062.1"/>
    <property type="molecule type" value="Genomic_DNA"/>
</dbReference>
<organism evidence="3 4">
    <name type="scientific">Actinomycetospora aurantiaca</name>
    <dbReference type="NCBI Taxonomy" id="3129233"/>
    <lineage>
        <taxon>Bacteria</taxon>
        <taxon>Bacillati</taxon>
        <taxon>Actinomycetota</taxon>
        <taxon>Actinomycetes</taxon>
        <taxon>Pseudonocardiales</taxon>
        <taxon>Pseudonocardiaceae</taxon>
        <taxon>Actinomycetospora</taxon>
    </lineage>
</organism>
<sequence>MTTLATRPTVPLHPAVRPRGGWAARVVGGLVLGLLGTALTVASWLLLVDSTTGRRLDHGVMVAVEDVFSGVRGDVLDLLGLVSVASVGLALVVIVAIALSRRRVGAAVAAVVLVLTSQVITQGLKAVLPREGAGENSLPSGHVTVIGALVVATLLVLPAAARYLAGAVGLVVVAGASVAVVAAGWHRPGDVLAAYGVIAAVGGALLVVDGLLRTVGRSRPRPAPHPAGVPSPR</sequence>
<evidence type="ECO:0000259" key="2">
    <source>
        <dbReference type="Pfam" id="PF01569"/>
    </source>
</evidence>
<dbReference type="Proteomes" id="UP001385809">
    <property type="component" value="Unassembled WGS sequence"/>
</dbReference>
<feature type="transmembrane region" description="Helical" evidence="1">
    <location>
        <begin position="78"/>
        <end position="99"/>
    </location>
</feature>
<feature type="transmembrane region" description="Helical" evidence="1">
    <location>
        <begin position="164"/>
        <end position="186"/>
    </location>
</feature>
<keyword evidence="4" id="KW-1185">Reference proteome</keyword>
<evidence type="ECO:0000313" key="4">
    <source>
        <dbReference type="Proteomes" id="UP001385809"/>
    </source>
</evidence>
<reference evidence="3 4" key="1">
    <citation type="submission" date="2024-03" db="EMBL/GenBank/DDBJ databases">
        <title>Actinomycetospora sp. OC33-EN08, a novel actinomycete isolated from wild orchid (Aerides multiflora).</title>
        <authorList>
            <person name="Suriyachadkun C."/>
        </authorList>
    </citation>
    <scope>NUCLEOTIDE SEQUENCE [LARGE SCALE GENOMIC DNA]</scope>
    <source>
        <strain evidence="3 4">OC33-EN08</strain>
    </source>
</reference>
<dbReference type="InterPro" id="IPR036938">
    <property type="entry name" value="PAP2/HPO_sf"/>
</dbReference>
<evidence type="ECO:0000256" key="1">
    <source>
        <dbReference type="SAM" id="Phobius"/>
    </source>
</evidence>
<protein>
    <submittedName>
        <fullName evidence="3">Phosphatase PAP2 family protein</fullName>
    </submittedName>
</protein>
<feature type="domain" description="Phosphatidic acid phosphatase type 2/haloperoxidase" evidence="2">
    <location>
        <begin position="135"/>
        <end position="202"/>
    </location>
</feature>
<accession>A0ABU8MID0</accession>
<gene>
    <name evidence="3" type="ORF">WCD74_04750</name>
</gene>
<evidence type="ECO:0000313" key="3">
    <source>
        <dbReference type="EMBL" id="MEJ2867062.1"/>
    </source>
</evidence>
<keyword evidence="1" id="KW-1133">Transmembrane helix</keyword>
<name>A0ABU8MID0_9PSEU</name>
<dbReference type="RefSeq" id="WP_337693688.1">
    <property type="nucleotide sequence ID" value="NZ_JBBEGN010000002.1"/>
</dbReference>
<comment type="caution">
    <text evidence="3">The sequence shown here is derived from an EMBL/GenBank/DDBJ whole genome shotgun (WGS) entry which is preliminary data.</text>
</comment>
<keyword evidence="1" id="KW-0472">Membrane</keyword>
<dbReference type="Pfam" id="PF01569">
    <property type="entry name" value="PAP2"/>
    <property type="match status" value="1"/>
</dbReference>